<keyword evidence="1" id="KW-1133">Transmembrane helix</keyword>
<dbReference type="Proteomes" id="UP000233256">
    <property type="component" value="Unassembled WGS sequence"/>
</dbReference>
<protein>
    <submittedName>
        <fullName evidence="2">Uncharacterized protein</fullName>
    </submittedName>
</protein>
<feature type="transmembrane region" description="Helical" evidence="1">
    <location>
        <begin position="25"/>
        <end position="47"/>
    </location>
</feature>
<reference evidence="2 3" key="1">
    <citation type="journal article" date="2017" name="ISME J.">
        <title>Potential for microbial H2 and metal transformations associated with novel bacteria and archaea in deep terrestrial subsurface sediments.</title>
        <authorList>
            <person name="Hernsdorf A.W."/>
            <person name="Amano Y."/>
            <person name="Miyakawa K."/>
            <person name="Ise K."/>
            <person name="Suzuki Y."/>
            <person name="Anantharaman K."/>
            <person name="Probst A."/>
            <person name="Burstein D."/>
            <person name="Thomas B.C."/>
            <person name="Banfield J.F."/>
        </authorList>
    </citation>
    <scope>NUCLEOTIDE SEQUENCE [LARGE SCALE GENOMIC DNA]</scope>
    <source>
        <strain evidence="2">HGW-Wallbacteria-1</strain>
    </source>
</reference>
<keyword evidence="1" id="KW-0472">Membrane</keyword>
<evidence type="ECO:0000313" key="2">
    <source>
        <dbReference type="EMBL" id="PKK90785.1"/>
    </source>
</evidence>
<organism evidence="2 3">
    <name type="scientific">Candidatus Wallbacteria bacterium HGW-Wallbacteria-1</name>
    <dbReference type="NCBI Taxonomy" id="2013854"/>
    <lineage>
        <taxon>Bacteria</taxon>
        <taxon>Candidatus Walliibacteriota</taxon>
    </lineage>
</organism>
<sequence length="195" mass="21013">MNDKSGINIETADMNPVSSSRGYSAFFRMFIILPLIAACIVCMGCSLSHTQQFPMDNPDSITVSMSGKSAEYPAGNIALKMLSGHAIQSVNSLVRRAAANPDSEKLAVILAGDRFMFHYNKPCKVSLHEKEQPADAVKDKDGFTVADNISKVLIPLDGDYTGQIIFIDPAGKVTMTIVPSISVTRQALAETLSDL</sequence>
<accession>A0A2N1PR12</accession>
<evidence type="ECO:0000313" key="3">
    <source>
        <dbReference type="Proteomes" id="UP000233256"/>
    </source>
</evidence>
<proteinExistence type="predicted"/>
<comment type="caution">
    <text evidence="2">The sequence shown here is derived from an EMBL/GenBank/DDBJ whole genome shotgun (WGS) entry which is preliminary data.</text>
</comment>
<dbReference type="AlphaFoldDB" id="A0A2N1PR12"/>
<name>A0A2N1PR12_9BACT</name>
<keyword evidence="1" id="KW-0812">Transmembrane</keyword>
<dbReference type="EMBL" id="PGXC01000004">
    <property type="protein sequence ID" value="PKK90785.1"/>
    <property type="molecule type" value="Genomic_DNA"/>
</dbReference>
<evidence type="ECO:0000256" key="1">
    <source>
        <dbReference type="SAM" id="Phobius"/>
    </source>
</evidence>
<gene>
    <name evidence="2" type="ORF">CVV64_07865</name>
</gene>